<sequence length="359" mass="38997">MLHKLNPGRALVLGLLGWTLTVAPAHGQAPSAALNSIRREDFIVKGPVGALAVRRVTSRATPPGARVLLLLHGGGAGGVASFDLPVPGGSLAVDLAQRGLTVYLMNVRGWGGSDDPTMAPTDTTHLNVTCREASADIDRVVQTIRRRENVPKMALFGWATGGHWGGYYASHHAPQISHFISLNSLYGVRAPWALRASFAHPRDSTRFNRGLGPWRLADVAAMSPAQWDRLIPAADKTRWRDPAVTQAYAQTAVETDQGSATRTPATLRVPGGWREESFNQSLGTAYWRASDLLMPVLGLRGALDFWSRPADLAALDAALVLSPRHKVVTLPQATHFVFLDRPDKGRDQLLQEIVEFLRQ</sequence>
<dbReference type="Proteomes" id="UP001165296">
    <property type="component" value="Unassembled WGS sequence"/>
</dbReference>
<dbReference type="EMBL" id="JAJADR010000003">
    <property type="protein sequence ID" value="MCB2408829.1"/>
    <property type="molecule type" value="Genomic_DNA"/>
</dbReference>
<dbReference type="SUPFAM" id="SSF53474">
    <property type="entry name" value="alpha/beta-Hydrolases"/>
    <property type="match status" value="1"/>
</dbReference>
<dbReference type="Gene3D" id="3.40.50.1820">
    <property type="entry name" value="alpha/beta hydrolase"/>
    <property type="match status" value="1"/>
</dbReference>
<proteinExistence type="predicted"/>
<evidence type="ECO:0000313" key="2">
    <source>
        <dbReference type="EMBL" id="MCB2408829.1"/>
    </source>
</evidence>
<comment type="caution">
    <text evidence="2">The sequence shown here is derived from an EMBL/GenBank/DDBJ whole genome shotgun (WGS) entry which is preliminary data.</text>
</comment>
<dbReference type="InterPro" id="IPR000073">
    <property type="entry name" value="AB_hydrolase_1"/>
</dbReference>
<dbReference type="PANTHER" id="PTHR43798:SF33">
    <property type="entry name" value="HYDROLASE, PUTATIVE (AFU_ORTHOLOGUE AFUA_2G14860)-RELATED"/>
    <property type="match status" value="1"/>
</dbReference>
<dbReference type="GO" id="GO:0016787">
    <property type="term" value="F:hydrolase activity"/>
    <property type="evidence" value="ECO:0007669"/>
    <property type="project" value="UniProtKB-KW"/>
</dbReference>
<dbReference type="Pfam" id="PF00561">
    <property type="entry name" value="Abhydrolase_1"/>
    <property type="match status" value="1"/>
</dbReference>
<reference evidence="2" key="1">
    <citation type="submission" date="2021-10" db="EMBL/GenBank/DDBJ databases">
        <authorList>
            <person name="Dean J.D."/>
            <person name="Kim M.K."/>
            <person name="Newey C.N."/>
            <person name="Stoker T.S."/>
            <person name="Thompson D.W."/>
            <person name="Grose J.H."/>
        </authorList>
    </citation>
    <scope>NUCLEOTIDE SEQUENCE</scope>
    <source>
        <strain evidence="2">BT178</strain>
    </source>
</reference>
<name>A0ABS8ASU0_9BACT</name>
<dbReference type="InterPro" id="IPR029058">
    <property type="entry name" value="AB_hydrolase_fold"/>
</dbReference>
<evidence type="ECO:0000313" key="3">
    <source>
        <dbReference type="Proteomes" id="UP001165296"/>
    </source>
</evidence>
<evidence type="ECO:0000259" key="1">
    <source>
        <dbReference type="Pfam" id="PF00561"/>
    </source>
</evidence>
<dbReference type="RefSeq" id="WP_226176246.1">
    <property type="nucleotide sequence ID" value="NZ_JAJADR010000003.1"/>
</dbReference>
<keyword evidence="2" id="KW-0378">Hydrolase</keyword>
<gene>
    <name evidence="2" type="ORF">LGH74_12645</name>
</gene>
<keyword evidence="3" id="KW-1185">Reference proteome</keyword>
<organism evidence="2 3">
    <name type="scientific">Hymenobacter lucidus</name>
    <dbReference type="NCBI Taxonomy" id="2880930"/>
    <lineage>
        <taxon>Bacteria</taxon>
        <taxon>Pseudomonadati</taxon>
        <taxon>Bacteroidota</taxon>
        <taxon>Cytophagia</taxon>
        <taxon>Cytophagales</taxon>
        <taxon>Hymenobacteraceae</taxon>
        <taxon>Hymenobacter</taxon>
    </lineage>
</organism>
<dbReference type="InterPro" id="IPR050266">
    <property type="entry name" value="AB_hydrolase_sf"/>
</dbReference>
<protein>
    <submittedName>
        <fullName evidence="2">Alpha/beta fold hydrolase</fullName>
    </submittedName>
</protein>
<feature type="domain" description="AB hydrolase-1" evidence="1">
    <location>
        <begin position="67"/>
        <end position="342"/>
    </location>
</feature>
<dbReference type="PANTHER" id="PTHR43798">
    <property type="entry name" value="MONOACYLGLYCEROL LIPASE"/>
    <property type="match status" value="1"/>
</dbReference>
<accession>A0ABS8ASU0</accession>